<keyword evidence="4 5" id="KW-0732">Signal</keyword>
<dbReference type="InterPro" id="IPR036908">
    <property type="entry name" value="RlpA-like_sf"/>
</dbReference>
<evidence type="ECO:0000256" key="5">
    <source>
        <dbReference type="SAM" id="SignalP"/>
    </source>
</evidence>
<gene>
    <name evidence="6" type="ORF">Ccrd_005299</name>
</gene>
<comment type="subcellular location">
    <subcellularLocation>
        <location evidence="1">Secreted</location>
    </subcellularLocation>
</comment>
<keyword evidence="7" id="KW-1185">Reference proteome</keyword>
<dbReference type="PANTHER" id="PTHR33191">
    <property type="entry name" value="RIPENING-RELATED PROTEIN 2-RELATED"/>
    <property type="match status" value="1"/>
</dbReference>
<dbReference type="OrthoDB" id="406505at2759"/>
<dbReference type="PANTHER" id="PTHR33191:SF77">
    <property type="entry name" value="RIPENING-RELATED PROTEIN 1"/>
    <property type="match status" value="1"/>
</dbReference>
<dbReference type="SUPFAM" id="SSF50685">
    <property type="entry name" value="Barwin-like endoglucanases"/>
    <property type="match status" value="1"/>
</dbReference>
<dbReference type="Pfam" id="PF24300">
    <property type="entry name" value="KWL1"/>
    <property type="match status" value="1"/>
</dbReference>
<dbReference type="Gramene" id="KVH92628">
    <property type="protein sequence ID" value="KVH92628"/>
    <property type="gene ID" value="Ccrd_005299"/>
</dbReference>
<reference evidence="6 7" key="1">
    <citation type="journal article" date="2016" name="Sci. Rep.">
        <title>The genome sequence of the outbreeding globe artichoke constructed de novo incorporating a phase-aware low-pass sequencing strategy of F1 progeny.</title>
        <authorList>
            <person name="Scaglione D."/>
            <person name="Reyes-Chin-Wo S."/>
            <person name="Acquadro A."/>
            <person name="Froenicke L."/>
            <person name="Portis E."/>
            <person name="Beitel C."/>
            <person name="Tirone M."/>
            <person name="Mauro R."/>
            <person name="Lo Monaco A."/>
            <person name="Mauromicale G."/>
            <person name="Faccioli P."/>
            <person name="Cattivelli L."/>
            <person name="Rieseberg L."/>
            <person name="Michelmore R."/>
            <person name="Lanteri S."/>
        </authorList>
    </citation>
    <scope>NUCLEOTIDE SEQUENCE [LARGE SCALE GENOMIC DNA]</scope>
    <source>
        <strain evidence="6">2C</strain>
    </source>
</reference>
<evidence type="ECO:0008006" key="8">
    <source>
        <dbReference type="Google" id="ProtNLM"/>
    </source>
</evidence>
<dbReference type="PROSITE" id="PS51257">
    <property type="entry name" value="PROKAR_LIPOPROTEIN"/>
    <property type="match status" value="1"/>
</dbReference>
<proteinExistence type="inferred from homology"/>
<dbReference type="OMA" id="CNDEHAY"/>
<keyword evidence="3" id="KW-0964">Secreted</keyword>
<sequence length="184" mass="20305">MKFKNTSISFLVMLLVFVACFWKTEAQRCIVGRLRGQDGTCNQENDADCCSADEEYPTNTCSPPVTGNTRAVLTLNSFEAGGDGGGESTCDNKYHSDNELIVALSTGWFNKSKRCNKFVTINGNGRRVKAKVVDECDSTMGCDEEHDFQPPCRNNIVDASRAVWNSLGVPRDRQGELDITWSDA</sequence>
<evidence type="ECO:0000313" key="7">
    <source>
        <dbReference type="Proteomes" id="UP000243975"/>
    </source>
</evidence>
<accession>A0A103XKW6</accession>
<evidence type="ECO:0000256" key="3">
    <source>
        <dbReference type="ARBA" id="ARBA00022525"/>
    </source>
</evidence>
<dbReference type="InterPro" id="IPR039271">
    <property type="entry name" value="Kiwellin-like"/>
</dbReference>
<dbReference type="STRING" id="59895.A0A103XKW6"/>
<evidence type="ECO:0000256" key="1">
    <source>
        <dbReference type="ARBA" id="ARBA00004613"/>
    </source>
</evidence>
<protein>
    <recommendedName>
        <fullName evidence="8">Barwin-like endoglucanase</fullName>
    </recommendedName>
</protein>
<dbReference type="Proteomes" id="UP000243975">
    <property type="component" value="Unassembled WGS sequence"/>
</dbReference>
<name>A0A103XKW6_CYNCS</name>
<evidence type="ECO:0000256" key="4">
    <source>
        <dbReference type="ARBA" id="ARBA00022729"/>
    </source>
</evidence>
<dbReference type="Gene3D" id="2.40.40.10">
    <property type="entry name" value="RlpA-like domain"/>
    <property type="match status" value="1"/>
</dbReference>
<comment type="caution">
    <text evidence="6">The sequence shown here is derived from an EMBL/GenBank/DDBJ whole genome shotgun (WGS) entry which is preliminary data.</text>
</comment>
<dbReference type="AlphaFoldDB" id="A0A103XKW6"/>
<evidence type="ECO:0000313" key="6">
    <source>
        <dbReference type="EMBL" id="KVH92628.1"/>
    </source>
</evidence>
<feature type="signal peptide" evidence="5">
    <location>
        <begin position="1"/>
        <end position="26"/>
    </location>
</feature>
<dbReference type="GO" id="GO:0005576">
    <property type="term" value="C:extracellular region"/>
    <property type="evidence" value="ECO:0007669"/>
    <property type="project" value="UniProtKB-SubCell"/>
</dbReference>
<comment type="similarity">
    <text evidence="2">Belongs to the kiwellin family.</text>
</comment>
<dbReference type="EMBL" id="LEKV01004811">
    <property type="protein sequence ID" value="KVH92628.1"/>
    <property type="molecule type" value="Genomic_DNA"/>
</dbReference>
<feature type="chain" id="PRO_5007118882" description="Barwin-like endoglucanase" evidence="5">
    <location>
        <begin position="27"/>
        <end position="184"/>
    </location>
</feature>
<organism evidence="6 7">
    <name type="scientific">Cynara cardunculus var. scolymus</name>
    <name type="common">Globe artichoke</name>
    <name type="synonym">Cynara scolymus</name>
    <dbReference type="NCBI Taxonomy" id="59895"/>
    <lineage>
        <taxon>Eukaryota</taxon>
        <taxon>Viridiplantae</taxon>
        <taxon>Streptophyta</taxon>
        <taxon>Embryophyta</taxon>
        <taxon>Tracheophyta</taxon>
        <taxon>Spermatophyta</taxon>
        <taxon>Magnoliopsida</taxon>
        <taxon>eudicotyledons</taxon>
        <taxon>Gunneridae</taxon>
        <taxon>Pentapetalae</taxon>
        <taxon>asterids</taxon>
        <taxon>campanulids</taxon>
        <taxon>Asterales</taxon>
        <taxon>Asteraceae</taxon>
        <taxon>Carduoideae</taxon>
        <taxon>Cardueae</taxon>
        <taxon>Carduinae</taxon>
        <taxon>Cynara</taxon>
    </lineage>
</organism>
<dbReference type="CDD" id="cd22270">
    <property type="entry name" value="DPBB_kiwellin-like"/>
    <property type="match status" value="1"/>
</dbReference>
<evidence type="ECO:0000256" key="2">
    <source>
        <dbReference type="ARBA" id="ARBA00005592"/>
    </source>
</evidence>